<dbReference type="Proteomes" id="UP000546464">
    <property type="component" value="Unassembled WGS sequence"/>
</dbReference>
<evidence type="ECO:0000256" key="1">
    <source>
        <dbReference type="SAM" id="Phobius"/>
    </source>
</evidence>
<gene>
    <name evidence="2" type="ORF">H5P28_06005</name>
</gene>
<keyword evidence="1" id="KW-0472">Membrane</keyword>
<proteinExistence type="predicted"/>
<dbReference type="Pfam" id="PF07963">
    <property type="entry name" value="N_methyl"/>
    <property type="match status" value="1"/>
</dbReference>
<name>A0A842HC26_9BACT</name>
<feature type="transmembrane region" description="Helical" evidence="1">
    <location>
        <begin position="20"/>
        <end position="42"/>
    </location>
</feature>
<accession>A0A842HC26</accession>
<keyword evidence="1" id="KW-1133">Transmembrane helix</keyword>
<dbReference type="InterPro" id="IPR012902">
    <property type="entry name" value="N_methyl_site"/>
</dbReference>
<evidence type="ECO:0000313" key="3">
    <source>
        <dbReference type="Proteomes" id="UP000546464"/>
    </source>
</evidence>
<dbReference type="RefSeq" id="WP_185674809.1">
    <property type="nucleotide sequence ID" value="NZ_JACHVB010000014.1"/>
</dbReference>
<comment type="caution">
    <text evidence="2">The sequence shown here is derived from an EMBL/GenBank/DDBJ whole genome shotgun (WGS) entry which is preliminary data.</text>
</comment>
<protein>
    <submittedName>
        <fullName evidence="2">Prepilin-type N-terminal cleavage/methylation domain-containing protein</fullName>
    </submittedName>
</protein>
<dbReference type="PROSITE" id="PS00409">
    <property type="entry name" value="PROKAR_NTER_METHYL"/>
    <property type="match status" value="1"/>
</dbReference>
<dbReference type="EMBL" id="JACHVB010000014">
    <property type="protein sequence ID" value="MBC2593810.1"/>
    <property type="molecule type" value="Genomic_DNA"/>
</dbReference>
<dbReference type="Gene3D" id="3.30.700.10">
    <property type="entry name" value="Glycoprotein, Type 4 Pilin"/>
    <property type="match status" value="1"/>
</dbReference>
<dbReference type="NCBIfam" id="TIGR02532">
    <property type="entry name" value="IV_pilin_GFxxxE"/>
    <property type="match status" value="1"/>
</dbReference>
<sequence length="253" mass="27414">MKLPLHVNRSKLSSARGITLVEVIVVIAIVAVLTGILIAGVGRIKESANASKCLANLRQIGVASALYCVDHNQRLVPIVGRLPESSYHKTWRVHLEPYLPDQTAEGKGVFWCPSGAYNEPTNSTKASGTRPASYGINNYIGLHSVSVAQESAFISDVKNPTGTIFVADIGLVANLGDDPSDWVDRGESVATTSYGYARFPEDPLWSSDPWNVFPRHGGHVNVLFYDGHVGSLDVVTDIMDVTVGSRECMYDNE</sequence>
<dbReference type="SUPFAM" id="SSF54523">
    <property type="entry name" value="Pili subunits"/>
    <property type="match status" value="1"/>
</dbReference>
<evidence type="ECO:0000313" key="2">
    <source>
        <dbReference type="EMBL" id="MBC2593810.1"/>
    </source>
</evidence>
<dbReference type="InterPro" id="IPR045584">
    <property type="entry name" value="Pilin-like"/>
</dbReference>
<keyword evidence="3" id="KW-1185">Reference proteome</keyword>
<dbReference type="AlphaFoldDB" id="A0A842HC26"/>
<organism evidence="2 3">
    <name type="scientific">Ruficoccus amylovorans</name>
    <dbReference type="NCBI Taxonomy" id="1804625"/>
    <lineage>
        <taxon>Bacteria</taxon>
        <taxon>Pseudomonadati</taxon>
        <taxon>Verrucomicrobiota</taxon>
        <taxon>Opitutia</taxon>
        <taxon>Puniceicoccales</taxon>
        <taxon>Cerasicoccaceae</taxon>
        <taxon>Ruficoccus</taxon>
    </lineage>
</organism>
<keyword evidence="1" id="KW-0812">Transmembrane</keyword>
<reference evidence="2 3" key="1">
    <citation type="submission" date="2020-07" db="EMBL/GenBank/DDBJ databases">
        <authorList>
            <person name="Feng X."/>
        </authorList>
    </citation>
    <scope>NUCLEOTIDE SEQUENCE [LARGE SCALE GENOMIC DNA]</scope>
    <source>
        <strain evidence="2 3">JCM31066</strain>
    </source>
</reference>
<dbReference type="PANTHER" id="PTHR30093">
    <property type="entry name" value="GENERAL SECRETION PATHWAY PROTEIN G"/>
    <property type="match status" value="1"/>
</dbReference>